<accession>A0ABS1F3K6</accession>
<organism evidence="13 14">
    <name type="scientific">Azospirillum endophyticum</name>
    <dbReference type="NCBI Taxonomy" id="2800326"/>
    <lineage>
        <taxon>Bacteria</taxon>
        <taxon>Pseudomonadati</taxon>
        <taxon>Pseudomonadota</taxon>
        <taxon>Alphaproteobacteria</taxon>
        <taxon>Rhodospirillales</taxon>
        <taxon>Azospirillaceae</taxon>
        <taxon>Azospirillum</taxon>
    </lineage>
</organism>
<evidence type="ECO:0000259" key="12">
    <source>
        <dbReference type="PROSITE" id="PS51199"/>
    </source>
</evidence>
<reference evidence="14" key="1">
    <citation type="submission" date="2021-01" db="EMBL/GenBank/DDBJ databases">
        <title>Genome public.</title>
        <authorList>
            <person name="Liu C."/>
            <person name="Sun Q."/>
        </authorList>
    </citation>
    <scope>NUCLEOTIDE SEQUENCE [LARGE SCALE GENOMIC DNA]</scope>
    <source>
        <strain evidence="14">YIM B02556</strain>
    </source>
</reference>
<name>A0ABS1F3K6_9PROT</name>
<evidence type="ECO:0000256" key="4">
    <source>
        <dbReference type="ARBA" id="ARBA00022741"/>
    </source>
</evidence>
<keyword evidence="4" id="KW-0547">Nucleotide-binding</keyword>
<gene>
    <name evidence="13" type="ORF">JHL17_11280</name>
</gene>
<keyword evidence="6" id="KW-0347">Helicase</keyword>
<dbReference type="InterPro" id="IPR007694">
    <property type="entry name" value="DNA_helicase_DnaB-like_C"/>
</dbReference>
<dbReference type="SUPFAM" id="SSF48024">
    <property type="entry name" value="N-terminal domain of DnaB helicase"/>
    <property type="match status" value="1"/>
</dbReference>
<dbReference type="Pfam" id="PF03796">
    <property type="entry name" value="DnaB_C"/>
    <property type="match status" value="1"/>
</dbReference>
<keyword evidence="8" id="KW-0238">DNA-binding</keyword>
<keyword evidence="9" id="KW-0413">Isomerase</keyword>
<dbReference type="PANTHER" id="PTHR30153:SF2">
    <property type="entry name" value="REPLICATIVE DNA HELICASE"/>
    <property type="match status" value="1"/>
</dbReference>
<dbReference type="Pfam" id="PF00772">
    <property type="entry name" value="DnaB"/>
    <property type="match status" value="1"/>
</dbReference>
<comment type="similarity">
    <text evidence="1">Belongs to the helicase family. DnaB subfamily.</text>
</comment>
<dbReference type="Proteomes" id="UP000652760">
    <property type="component" value="Unassembled WGS sequence"/>
</dbReference>
<dbReference type="Gene3D" id="3.40.50.300">
    <property type="entry name" value="P-loop containing nucleotide triphosphate hydrolases"/>
    <property type="match status" value="1"/>
</dbReference>
<keyword evidence="14" id="KW-1185">Reference proteome</keyword>
<evidence type="ECO:0000256" key="9">
    <source>
        <dbReference type="ARBA" id="ARBA00023235"/>
    </source>
</evidence>
<evidence type="ECO:0000313" key="14">
    <source>
        <dbReference type="Proteomes" id="UP000652760"/>
    </source>
</evidence>
<dbReference type="InterPro" id="IPR036185">
    <property type="entry name" value="DNA_heli_DnaB-like_N_sf"/>
</dbReference>
<evidence type="ECO:0000256" key="5">
    <source>
        <dbReference type="ARBA" id="ARBA00022801"/>
    </source>
</evidence>
<dbReference type="EC" id="5.6.2.3" evidence="10"/>
<keyword evidence="2" id="KW-0639">Primosome</keyword>
<comment type="catalytic activity">
    <reaction evidence="11">
        <text>ATP + H2O = ADP + phosphate + H(+)</text>
        <dbReference type="Rhea" id="RHEA:13065"/>
        <dbReference type="ChEBI" id="CHEBI:15377"/>
        <dbReference type="ChEBI" id="CHEBI:15378"/>
        <dbReference type="ChEBI" id="CHEBI:30616"/>
        <dbReference type="ChEBI" id="CHEBI:43474"/>
        <dbReference type="ChEBI" id="CHEBI:456216"/>
        <dbReference type="EC" id="5.6.2.3"/>
    </reaction>
</comment>
<dbReference type="PROSITE" id="PS51199">
    <property type="entry name" value="SF4_HELICASE"/>
    <property type="match status" value="1"/>
</dbReference>
<keyword evidence="7" id="KW-0067">ATP-binding</keyword>
<evidence type="ECO:0000256" key="3">
    <source>
        <dbReference type="ARBA" id="ARBA00022705"/>
    </source>
</evidence>
<dbReference type="InterPro" id="IPR016136">
    <property type="entry name" value="DNA_helicase_N/primase_C"/>
</dbReference>
<comment type="caution">
    <text evidence="13">The sequence shown here is derived from an EMBL/GenBank/DDBJ whole genome shotgun (WGS) entry which is preliminary data.</text>
</comment>
<evidence type="ECO:0000256" key="8">
    <source>
        <dbReference type="ARBA" id="ARBA00023125"/>
    </source>
</evidence>
<dbReference type="InterPro" id="IPR027417">
    <property type="entry name" value="P-loop_NTPase"/>
</dbReference>
<evidence type="ECO:0000256" key="11">
    <source>
        <dbReference type="ARBA" id="ARBA00048954"/>
    </source>
</evidence>
<evidence type="ECO:0000256" key="1">
    <source>
        <dbReference type="ARBA" id="ARBA00008428"/>
    </source>
</evidence>
<dbReference type="EMBL" id="JAENHM010000030">
    <property type="protein sequence ID" value="MBK1837995.1"/>
    <property type="molecule type" value="Genomic_DNA"/>
</dbReference>
<dbReference type="RefSeq" id="WP_200193060.1">
    <property type="nucleotide sequence ID" value="NZ_JAENHM010000030.1"/>
</dbReference>
<proteinExistence type="inferred from homology"/>
<keyword evidence="5" id="KW-0378">Hydrolase</keyword>
<evidence type="ECO:0000256" key="10">
    <source>
        <dbReference type="ARBA" id="ARBA00044969"/>
    </source>
</evidence>
<dbReference type="PANTHER" id="PTHR30153">
    <property type="entry name" value="REPLICATIVE DNA HELICASE DNAB"/>
    <property type="match status" value="1"/>
</dbReference>
<protein>
    <recommendedName>
        <fullName evidence="10">DNA 5'-3' helicase</fullName>
        <ecNumber evidence="10">5.6.2.3</ecNumber>
    </recommendedName>
</protein>
<evidence type="ECO:0000313" key="13">
    <source>
        <dbReference type="EMBL" id="MBK1837995.1"/>
    </source>
</evidence>
<dbReference type="InterPro" id="IPR007693">
    <property type="entry name" value="DNA_helicase_DnaB-like_N"/>
</dbReference>
<evidence type="ECO:0000256" key="7">
    <source>
        <dbReference type="ARBA" id="ARBA00022840"/>
    </source>
</evidence>
<evidence type="ECO:0000256" key="6">
    <source>
        <dbReference type="ARBA" id="ARBA00022806"/>
    </source>
</evidence>
<evidence type="ECO:0000256" key="2">
    <source>
        <dbReference type="ARBA" id="ARBA00022515"/>
    </source>
</evidence>
<feature type="domain" description="SF4 helicase" evidence="12">
    <location>
        <begin position="183"/>
        <end position="474"/>
    </location>
</feature>
<dbReference type="SUPFAM" id="SSF52540">
    <property type="entry name" value="P-loop containing nucleoside triphosphate hydrolases"/>
    <property type="match status" value="1"/>
</dbReference>
<keyword evidence="3" id="KW-0235">DNA replication</keyword>
<sequence>MSHAISLPQVQVPSNEDAEQALLGAILVNNRAFERVADFLRPEHFHDPLHQRIFAAIAAMIDRGQTANPVTLQSVFQRQGDGGRDEVTYLAELAGNVVTVVNAADYGRTIRDTFLCRQLIEIGFDMIETAGRPGLDKDAAVLIEEAESQLFELGDRGSALRPVLSSAEGVEAALAATERAWRNRGQPLGITTGLADLDAKLGGLLPGLYVLGARPSMGKSALAFNTIMLAAARTGAHVLGFSTEMAADKVSRRHLAAKTGIPADRQAQGDLTDDDWCRLIDAKAELGALPIHIDDTPGVTVSHIRRTCRRHKRRHGLNLIIVDHLHRMRASPQAEKQGETAKITEITAALCSIWKEFQVPVLLLAQLNRGLEAREDKRPSMADLRQSGSIEQDADVIAFLFREEYYLARTEPSRRPDESDDKFNERYERWSRRSDEARGLAEIVVEKNRDGPIGTVRAHFDGPRTLFSNLQRGTWDS</sequence>
<dbReference type="Gene3D" id="1.10.860.10">
    <property type="entry name" value="DNAb Helicase, Chain A"/>
    <property type="match status" value="1"/>
</dbReference>